<reference evidence="1 2" key="1">
    <citation type="journal article" date="2017" name="BMC Genomics">
        <title>Comparative genomic and phylogenomic analyses of the Bifidobacteriaceae family.</title>
        <authorList>
            <person name="Lugli G.A."/>
            <person name="Milani C."/>
            <person name="Turroni F."/>
            <person name="Duranti S."/>
            <person name="Mancabelli L."/>
            <person name="Mangifesta M."/>
            <person name="Ferrario C."/>
            <person name="Modesto M."/>
            <person name="Mattarelli P."/>
            <person name="Jiri K."/>
            <person name="van Sinderen D."/>
            <person name="Ventura M."/>
        </authorList>
    </citation>
    <scope>NUCLEOTIDE SEQUENCE [LARGE SCALE GENOMIC DNA]</scope>
    <source>
        <strain evidence="1 2">LMG 21773</strain>
    </source>
</reference>
<dbReference type="EMBL" id="MWWU01000002">
    <property type="protein sequence ID" value="OZG56503.1"/>
    <property type="molecule type" value="Genomic_DNA"/>
</dbReference>
<comment type="caution">
    <text evidence="1">The sequence shown here is derived from an EMBL/GenBank/DDBJ whole genome shotgun (WGS) entry which is preliminary data.</text>
</comment>
<keyword evidence="2" id="KW-1185">Reference proteome</keyword>
<gene>
    <name evidence="1" type="ORF">AEAE_0991</name>
</gene>
<proteinExistence type="predicted"/>
<protein>
    <submittedName>
        <fullName evidence="1">Uncharacterized protein</fullName>
    </submittedName>
</protein>
<dbReference type="Proteomes" id="UP000228976">
    <property type="component" value="Unassembled WGS sequence"/>
</dbReference>
<sequence>MEMLGLLCTPLADNDFLMRAMLAFQHTNYRECTFRDNAENRARSNFFLHHFADDHIAGIMY</sequence>
<dbReference type="AlphaFoldDB" id="A0A261FBZ7"/>
<accession>A0A261FBZ7</accession>
<evidence type="ECO:0000313" key="1">
    <source>
        <dbReference type="EMBL" id="OZG56503.1"/>
    </source>
</evidence>
<name>A0A261FBZ7_9BIFI</name>
<organism evidence="1 2">
    <name type="scientific">Aeriscardovia aeriphila</name>
    <dbReference type="NCBI Taxonomy" id="218139"/>
    <lineage>
        <taxon>Bacteria</taxon>
        <taxon>Bacillati</taxon>
        <taxon>Actinomycetota</taxon>
        <taxon>Actinomycetes</taxon>
        <taxon>Bifidobacteriales</taxon>
        <taxon>Bifidobacteriaceae</taxon>
        <taxon>Aeriscardovia</taxon>
    </lineage>
</organism>
<evidence type="ECO:0000313" key="2">
    <source>
        <dbReference type="Proteomes" id="UP000228976"/>
    </source>
</evidence>